<protein>
    <submittedName>
        <fullName evidence="4">Zinc-binding dehydrogenase</fullName>
    </submittedName>
</protein>
<dbReference type="InterPro" id="IPR013149">
    <property type="entry name" value="ADH-like_C"/>
</dbReference>
<dbReference type="Pfam" id="PF00107">
    <property type="entry name" value="ADH_zinc_N"/>
    <property type="match status" value="1"/>
</dbReference>
<comment type="caution">
    <text evidence="4">The sequence shown here is derived from an EMBL/GenBank/DDBJ whole genome shotgun (WGS) entry which is preliminary data.</text>
</comment>
<evidence type="ECO:0000256" key="2">
    <source>
        <dbReference type="ARBA" id="ARBA00023002"/>
    </source>
</evidence>
<reference evidence="4" key="1">
    <citation type="submission" date="2022-06" db="EMBL/GenBank/DDBJ databases">
        <title>Rothia sp. isolated from sandalwood seedling.</title>
        <authorList>
            <person name="Tuikhar N."/>
            <person name="Kirdat K."/>
            <person name="Thorat V."/>
            <person name="Swetha P."/>
            <person name="Padma S."/>
            <person name="Sundararaj R."/>
            <person name="Yadav A."/>
        </authorList>
    </citation>
    <scope>NUCLEOTIDE SEQUENCE</scope>
    <source>
        <strain evidence="4">AR01</strain>
    </source>
</reference>
<keyword evidence="5" id="KW-1185">Reference proteome</keyword>
<evidence type="ECO:0000313" key="5">
    <source>
        <dbReference type="Proteomes" id="UP001139502"/>
    </source>
</evidence>
<gene>
    <name evidence="4" type="ORF">NBM05_06045</name>
</gene>
<dbReference type="Proteomes" id="UP001139502">
    <property type="component" value="Unassembled WGS sequence"/>
</dbReference>
<dbReference type="EMBL" id="JANAFB010000011">
    <property type="protein sequence ID" value="MCP3425586.1"/>
    <property type="molecule type" value="Genomic_DNA"/>
</dbReference>
<dbReference type="PANTHER" id="PTHR43401">
    <property type="entry name" value="L-THREONINE 3-DEHYDROGENASE"/>
    <property type="match status" value="1"/>
</dbReference>
<dbReference type="InterPro" id="IPR036291">
    <property type="entry name" value="NAD(P)-bd_dom_sf"/>
</dbReference>
<dbReference type="Gene3D" id="3.90.180.10">
    <property type="entry name" value="Medium-chain alcohol dehydrogenases, catalytic domain"/>
    <property type="match status" value="1"/>
</dbReference>
<evidence type="ECO:0000259" key="3">
    <source>
        <dbReference type="Pfam" id="PF00107"/>
    </source>
</evidence>
<dbReference type="GO" id="GO:0016491">
    <property type="term" value="F:oxidoreductase activity"/>
    <property type="evidence" value="ECO:0007669"/>
    <property type="project" value="UniProtKB-KW"/>
</dbReference>
<feature type="domain" description="Alcohol dehydrogenase-like C-terminal" evidence="3">
    <location>
        <begin position="3"/>
        <end position="102"/>
    </location>
</feature>
<organism evidence="4 5">
    <name type="scientific">Rothia santali</name>
    <dbReference type="NCBI Taxonomy" id="2949643"/>
    <lineage>
        <taxon>Bacteria</taxon>
        <taxon>Bacillati</taxon>
        <taxon>Actinomycetota</taxon>
        <taxon>Actinomycetes</taxon>
        <taxon>Micrococcales</taxon>
        <taxon>Micrococcaceae</taxon>
        <taxon>Rothia</taxon>
    </lineage>
</organism>
<dbReference type="Gene3D" id="3.40.50.720">
    <property type="entry name" value="NAD(P)-binding Rossmann-like Domain"/>
    <property type="match status" value="1"/>
</dbReference>
<name>A0A9X2HA91_9MICC</name>
<dbReference type="SUPFAM" id="SSF51735">
    <property type="entry name" value="NAD(P)-binding Rossmann-fold domains"/>
    <property type="match status" value="1"/>
</dbReference>
<dbReference type="PANTHER" id="PTHR43401:SF5">
    <property type="entry name" value="ALCOHOL DEHYDROGENASE-RELATED"/>
    <property type="match status" value="1"/>
</dbReference>
<sequence length="142" mass="15110">MRVVEPNATRCEAALRLGAVEVAASAQELGRESFDLALDASGHPAAIAQAIDGLGQRGRLIQMGVASPTAEIPLRPYEVFAKELSIIGSNSLAEKYEESAERMVDLQAELGGLITSTYRPEDYAEALTAAKSPTEIKVQIVP</sequence>
<dbReference type="InterPro" id="IPR050129">
    <property type="entry name" value="Zn_alcohol_dh"/>
</dbReference>
<dbReference type="AlphaFoldDB" id="A0A9X2HA91"/>
<comment type="cofactor">
    <cofactor evidence="1">
        <name>Zn(2+)</name>
        <dbReference type="ChEBI" id="CHEBI:29105"/>
    </cofactor>
</comment>
<keyword evidence="2" id="KW-0560">Oxidoreductase</keyword>
<evidence type="ECO:0000256" key="1">
    <source>
        <dbReference type="ARBA" id="ARBA00001947"/>
    </source>
</evidence>
<accession>A0A9X2HA91</accession>
<evidence type="ECO:0000313" key="4">
    <source>
        <dbReference type="EMBL" id="MCP3425586.1"/>
    </source>
</evidence>
<proteinExistence type="predicted"/>
<dbReference type="RefSeq" id="WP_254165863.1">
    <property type="nucleotide sequence ID" value="NZ_JANAFB010000011.1"/>
</dbReference>